<feature type="domain" description="ATP synthase epsilon subunit C-terminal" evidence="14">
    <location>
        <begin position="95"/>
        <end position="140"/>
    </location>
</feature>
<dbReference type="SUPFAM" id="SSF46604">
    <property type="entry name" value="Epsilon subunit of F1F0-ATP synthase C-terminal domain"/>
    <property type="match status" value="1"/>
</dbReference>
<proteinExistence type="inferred from homology"/>
<comment type="subunit">
    <text evidence="12 13">F-type ATPases have 2 components, CF(1) - the catalytic core - and CF(0) - the membrane proton channel. CF(1) has five subunits: alpha(3), beta(3), gamma(1), delta(1), epsilon(1). CF(0) has three main subunits: a, b and c.</text>
</comment>
<evidence type="ECO:0000256" key="2">
    <source>
        <dbReference type="ARBA" id="ARBA00004202"/>
    </source>
</evidence>
<name>A0A0R1U6D1_9LACO</name>
<evidence type="ECO:0000313" key="16">
    <source>
        <dbReference type="EMBL" id="KRL86562.1"/>
    </source>
</evidence>
<comment type="function">
    <text evidence="1 12">Produces ATP from ADP in the presence of a proton gradient across the membrane.</text>
</comment>
<evidence type="ECO:0000256" key="1">
    <source>
        <dbReference type="ARBA" id="ARBA00003543"/>
    </source>
</evidence>
<dbReference type="InterPro" id="IPR020546">
    <property type="entry name" value="ATP_synth_F1_dsu/esu_N"/>
</dbReference>
<keyword evidence="8 12" id="KW-0139">CF(1)</keyword>
<evidence type="ECO:0000259" key="15">
    <source>
        <dbReference type="Pfam" id="PF02823"/>
    </source>
</evidence>
<evidence type="ECO:0000256" key="3">
    <source>
        <dbReference type="ARBA" id="ARBA00005712"/>
    </source>
</evidence>
<keyword evidence="5 12" id="KW-0813">Transport</keyword>
<keyword evidence="12" id="KW-1003">Cell membrane</keyword>
<dbReference type="GO" id="GO:0005886">
    <property type="term" value="C:plasma membrane"/>
    <property type="evidence" value="ECO:0007669"/>
    <property type="project" value="UniProtKB-SubCell"/>
</dbReference>
<dbReference type="PANTHER" id="PTHR13822:SF10">
    <property type="entry name" value="ATP SYNTHASE EPSILON CHAIN, CHLOROPLASTIC"/>
    <property type="match status" value="1"/>
</dbReference>
<dbReference type="InterPro" id="IPR001469">
    <property type="entry name" value="ATP_synth_F1_dsu/esu"/>
</dbReference>
<evidence type="ECO:0000256" key="10">
    <source>
        <dbReference type="ARBA" id="ARBA00030215"/>
    </source>
</evidence>
<comment type="similarity">
    <text evidence="3 12 13">Belongs to the ATPase epsilon chain family.</text>
</comment>
<protein>
    <recommendedName>
        <fullName evidence="4 12">ATP synthase epsilon chain</fullName>
    </recommendedName>
    <alternativeName>
        <fullName evidence="11 12">ATP synthase F1 sector epsilon subunit</fullName>
    </alternativeName>
    <alternativeName>
        <fullName evidence="10 12">F-ATPase epsilon subunit</fullName>
    </alternativeName>
</protein>
<dbReference type="InterPro" id="IPR020547">
    <property type="entry name" value="ATP_synth_F1_esu_C"/>
</dbReference>
<dbReference type="Gene3D" id="1.20.5.440">
    <property type="entry name" value="ATP synthase delta/epsilon subunit, C-terminal domain"/>
    <property type="match status" value="1"/>
</dbReference>
<gene>
    <name evidence="12" type="primary">atpC</name>
    <name evidence="16" type="ORF">FC50_GL000811</name>
</gene>
<dbReference type="PANTHER" id="PTHR13822">
    <property type="entry name" value="ATP SYNTHASE DELTA/EPSILON CHAIN"/>
    <property type="match status" value="1"/>
</dbReference>
<dbReference type="HAMAP" id="MF_00530">
    <property type="entry name" value="ATP_synth_epsil_bac"/>
    <property type="match status" value="1"/>
</dbReference>
<keyword evidence="12" id="KW-0375">Hydrogen ion transport</keyword>
<evidence type="ECO:0000256" key="12">
    <source>
        <dbReference type="HAMAP-Rule" id="MF_00530"/>
    </source>
</evidence>
<dbReference type="STRING" id="1423783.FC50_GL000811"/>
<comment type="caution">
    <text evidence="16">The sequence shown here is derived from an EMBL/GenBank/DDBJ whole genome shotgun (WGS) entry which is preliminary data.</text>
</comment>
<dbReference type="NCBIfam" id="TIGR01216">
    <property type="entry name" value="ATP_synt_epsi"/>
    <property type="match status" value="1"/>
</dbReference>
<dbReference type="EMBL" id="AZFJ01000044">
    <property type="protein sequence ID" value="KRL86562.1"/>
    <property type="molecule type" value="Genomic_DNA"/>
</dbReference>
<dbReference type="OrthoDB" id="9804110at2"/>
<dbReference type="SUPFAM" id="SSF51344">
    <property type="entry name" value="Epsilon subunit of F1F0-ATP synthase N-terminal domain"/>
    <property type="match status" value="1"/>
</dbReference>
<reference evidence="16 17" key="1">
    <citation type="journal article" date="2015" name="Genome Announc.">
        <title>Expanding the biotechnology potential of lactobacilli through comparative genomics of 213 strains and associated genera.</title>
        <authorList>
            <person name="Sun Z."/>
            <person name="Harris H.M."/>
            <person name="McCann A."/>
            <person name="Guo C."/>
            <person name="Argimon S."/>
            <person name="Zhang W."/>
            <person name="Yang X."/>
            <person name="Jeffery I.B."/>
            <person name="Cooney J.C."/>
            <person name="Kagawa T.F."/>
            <person name="Liu W."/>
            <person name="Song Y."/>
            <person name="Salvetti E."/>
            <person name="Wrobel A."/>
            <person name="Rasinkangas P."/>
            <person name="Parkhill J."/>
            <person name="Rea M.C."/>
            <person name="O'Sullivan O."/>
            <person name="Ritari J."/>
            <person name="Douillard F.P."/>
            <person name="Paul Ross R."/>
            <person name="Yang R."/>
            <person name="Briner A.E."/>
            <person name="Felis G.E."/>
            <person name="de Vos W.M."/>
            <person name="Barrangou R."/>
            <person name="Klaenhammer T.R."/>
            <person name="Caufield P.W."/>
            <person name="Cui Y."/>
            <person name="Zhang H."/>
            <person name="O'Toole P.W."/>
        </authorList>
    </citation>
    <scope>NUCLEOTIDE SEQUENCE [LARGE SCALE GENOMIC DNA]</scope>
    <source>
        <strain evidence="16 17">DSM 15945</strain>
    </source>
</reference>
<dbReference type="PATRIC" id="fig|1423783.4.peg.839"/>
<evidence type="ECO:0000256" key="8">
    <source>
        <dbReference type="ARBA" id="ARBA00023196"/>
    </source>
</evidence>
<dbReference type="Pfam" id="PF00401">
    <property type="entry name" value="ATP-synt_DE"/>
    <property type="match status" value="1"/>
</dbReference>
<feature type="domain" description="ATP synthase F1 complex delta/epsilon subunit N-terminal" evidence="15">
    <location>
        <begin position="9"/>
        <end position="90"/>
    </location>
</feature>
<dbReference type="GO" id="GO:0046933">
    <property type="term" value="F:proton-transporting ATP synthase activity, rotational mechanism"/>
    <property type="evidence" value="ECO:0007669"/>
    <property type="project" value="UniProtKB-UniRule"/>
</dbReference>
<evidence type="ECO:0000256" key="9">
    <source>
        <dbReference type="ARBA" id="ARBA00023310"/>
    </source>
</evidence>
<dbReference type="NCBIfam" id="NF001846">
    <property type="entry name" value="PRK00571.1-3"/>
    <property type="match status" value="1"/>
</dbReference>
<evidence type="ECO:0000313" key="17">
    <source>
        <dbReference type="Proteomes" id="UP000051922"/>
    </source>
</evidence>
<evidence type="ECO:0000256" key="13">
    <source>
        <dbReference type="RuleBase" id="RU003656"/>
    </source>
</evidence>
<organism evidence="16 17">
    <name type="scientific">Lacticaseibacillus pantheris DSM 15945 = JCM 12539 = NBRC 106106</name>
    <dbReference type="NCBI Taxonomy" id="1423783"/>
    <lineage>
        <taxon>Bacteria</taxon>
        <taxon>Bacillati</taxon>
        <taxon>Bacillota</taxon>
        <taxon>Bacilli</taxon>
        <taxon>Lactobacillales</taxon>
        <taxon>Lactobacillaceae</taxon>
        <taxon>Lacticaseibacillus</taxon>
    </lineage>
</organism>
<keyword evidence="7 12" id="KW-0472">Membrane</keyword>
<comment type="subcellular location">
    <subcellularLocation>
        <location evidence="2 12">Cell membrane</location>
        <topology evidence="2 12">Peripheral membrane protein</topology>
    </subcellularLocation>
</comment>
<evidence type="ECO:0000259" key="14">
    <source>
        <dbReference type="Pfam" id="PF00401"/>
    </source>
</evidence>
<dbReference type="CDD" id="cd12152">
    <property type="entry name" value="F1-ATPase_delta"/>
    <property type="match status" value="1"/>
</dbReference>
<dbReference type="Proteomes" id="UP000051922">
    <property type="component" value="Unassembled WGS sequence"/>
</dbReference>
<evidence type="ECO:0000256" key="11">
    <source>
        <dbReference type="ARBA" id="ARBA00031795"/>
    </source>
</evidence>
<keyword evidence="6 12" id="KW-0406">Ion transport</keyword>
<keyword evidence="17" id="KW-1185">Reference proteome</keyword>
<keyword evidence="9 12" id="KW-0066">ATP synthesis</keyword>
<sequence>MADEQQDVLTVNIVTPDGVVYDHRAKLVVVRAVDGDLGIMANHEPIVAPLQIGEVRVQRLDEPDHENRIAVNGGFMEVADNVASIVADSAERARDIDLSRAEAARERAEHKIETAKQTQNQDDLARAQVALRRAINRINVKHDAQH</sequence>
<evidence type="ECO:0000256" key="5">
    <source>
        <dbReference type="ARBA" id="ARBA00022448"/>
    </source>
</evidence>
<dbReference type="RefSeq" id="WP_054648792.1">
    <property type="nucleotide sequence ID" value="NZ_AZFJ01000044.1"/>
</dbReference>
<dbReference type="Gene3D" id="2.60.15.10">
    <property type="entry name" value="F0F1 ATP synthase delta/epsilon subunit, N-terminal"/>
    <property type="match status" value="1"/>
</dbReference>
<evidence type="ECO:0000256" key="4">
    <source>
        <dbReference type="ARBA" id="ARBA00014480"/>
    </source>
</evidence>
<accession>A0A0R1U6D1</accession>
<dbReference type="InterPro" id="IPR036771">
    <property type="entry name" value="ATPsynth_dsu/esu_N"/>
</dbReference>
<evidence type="ECO:0000256" key="7">
    <source>
        <dbReference type="ARBA" id="ARBA00023136"/>
    </source>
</evidence>
<dbReference type="AlphaFoldDB" id="A0A0R1U6D1"/>
<evidence type="ECO:0000256" key="6">
    <source>
        <dbReference type="ARBA" id="ARBA00023065"/>
    </source>
</evidence>
<dbReference type="Pfam" id="PF02823">
    <property type="entry name" value="ATP-synt_DE_N"/>
    <property type="match status" value="1"/>
</dbReference>
<dbReference type="InterPro" id="IPR036794">
    <property type="entry name" value="ATP_F1_dsu/esu_C_sf"/>
</dbReference>
<dbReference type="GO" id="GO:0005524">
    <property type="term" value="F:ATP binding"/>
    <property type="evidence" value="ECO:0007669"/>
    <property type="project" value="UniProtKB-UniRule"/>
</dbReference>
<dbReference type="GO" id="GO:0045259">
    <property type="term" value="C:proton-transporting ATP synthase complex"/>
    <property type="evidence" value="ECO:0007669"/>
    <property type="project" value="UniProtKB-KW"/>
</dbReference>